<evidence type="ECO:0000313" key="3">
    <source>
        <dbReference type="Proteomes" id="UP001157046"/>
    </source>
</evidence>
<organism evidence="2 3">
    <name type="scientific">Shewanella glacialipiscicola</name>
    <dbReference type="NCBI Taxonomy" id="614069"/>
    <lineage>
        <taxon>Bacteria</taxon>
        <taxon>Pseudomonadati</taxon>
        <taxon>Pseudomonadota</taxon>
        <taxon>Gammaproteobacteria</taxon>
        <taxon>Alteromonadales</taxon>
        <taxon>Shewanellaceae</taxon>
        <taxon>Shewanella</taxon>
    </lineage>
</organism>
<sequence length="52" mass="6252">MYDLYLIVIFNVLIFYDGLFYDGPFIGDRPRVFTPKLDLFYNQTSRIEPKVQ</sequence>
<evidence type="ECO:0000256" key="1">
    <source>
        <dbReference type="SAM" id="Phobius"/>
    </source>
</evidence>
<proteinExistence type="predicted"/>
<comment type="caution">
    <text evidence="2">The sequence shown here is derived from an EMBL/GenBank/DDBJ whole genome shotgun (WGS) entry which is preliminary data.</text>
</comment>
<gene>
    <name evidence="2" type="ORF">GCM10025855_24190</name>
</gene>
<keyword evidence="1" id="KW-0812">Transmembrane</keyword>
<dbReference type="EMBL" id="BSUY01000001">
    <property type="protein sequence ID" value="GMA82886.1"/>
    <property type="molecule type" value="Genomic_DNA"/>
</dbReference>
<keyword evidence="1" id="KW-0472">Membrane</keyword>
<dbReference type="Proteomes" id="UP001157046">
    <property type="component" value="Unassembled WGS sequence"/>
</dbReference>
<name>A0ABQ6J424_9GAMM</name>
<reference evidence="3" key="1">
    <citation type="journal article" date="2019" name="Int. J. Syst. Evol. Microbiol.">
        <title>The Global Catalogue of Microorganisms (GCM) 10K type strain sequencing project: providing services to taxonomists for standard genome sequencing and annotation.</title>
        <authorList>
            <consortium name="The Broad Institute Genomics Platform"/>
            <consortium name="The Broad Institute Genome Sequencing Center for Infectious Disease"/>
            <person name="Wu L."/>
            <person name="Ma J."/>
        </authorList>
    </citation>
    <scope>NUCLEOTIDE SEQUENCE [LARGE SCALE GENOMIC DNA]</scope>
    <source>
        <strain evidence="3">NBRC 102030</strain>
    </source>
</reference>
<accession>A0ABQ6J424</accession>
<keyword evidence="1" id="KW-1133">Transmembrane helix</keyword>
<protein>
    <submittedName>
        <fullName evidence="2">Uncharacterized protein</fullName>
    </submittedName>
</protein>
<evidence type="ECO:0000313" key="2">
    <source>
        <dbReference type="EMBL" id="GMA82886.1"/>
    </source>
</evidence>
<keyword evidence="3" id="KW-1185">Reference proteome</keyword>
<feature type="transmembrane region" description="Helical" evidence="1">
    <location>
        <begin position="6"/>
        <end position="26"/>
    </location>
</feature>